<dbReference type="Proteomes" id="UP001548590">
    <property type="component" value="Unassembled WGS sequence"/>
</dbReference>
<dbReference type="EMBL" id="JBEWLZ010000003">
    <property type="protein sequence ID" value="MET1489702.1"/>
    <property type="molecule type" value="Genomic_DNA"/>
</dbReference>
<evidence type="ECO:0000256" key="1">
    <source>
        <dbReference type="ARBA" id="ARBA00022729"/>
    </source>
</evidence>
<dbReference type="InterPro" id="IPR007450">
    <property type="entry name" value="BamE_dom"/>
</dbReference>
<comment type="caution">
    <text evidence="5">The sequence shown here is derived from an EMBL/GenBank/DDBJ whole genome shotgun (WGS) entry which is preliminary data.</text>
</comment>
<dbReference type="Gene3D" id="3.30.1450.10">
    <property type="match status" value="1"/>
</dbReference>
<protein>
    <submittedName>
        <fullName evidence="5">Outer membrane protein assembly factor BamE</fullName>
    </submittedName>
</protein>
<proteinExistence type="predicted"/>
<dbReference type="RefSeq" id="WP_345925035.1">
    <property type="nucleotide sequence ID" value="NZ_JBDIVF010000002.1"/>
</dbReference>
<reference evidence="5 6" key="1">
    <citation type="submission" date="2024-07" db="EMBL/GenBank/DDBJ databases">
        <title>Uliginosibacterium paludis KCTC:42655.</title>
        <authorList>
            <person name="Kim M.K."/>
        </authorList>
    </citation>
    <scope>NUCLEOTIDE SEQUENCE [LARGE SCALE GENOMIC DNA]</scope>
    <source>
        <strain evidence="5 6">KCTC 42655</strain>
    </source>
</reference>
<dbReference type="InterPro" id="IPR037873">
    <property type="entry name" value="BamE-like"/>
</dbReference>
<feature type="chain" id="PRO_5047418606" evidence="3">
    <location>
        <begin position="22"/>
        <end position="99"/>
    </location>
</feature>
<evidence type="ECO:0000313" key="6">
    <source>
        <dbReference type="Proteomes" id="UP001548590"/>
    </source>
</evidence>
<accession>A0ABV2CPK6</accession>
<sequence length="99" mass="10409">MKLHLSLIAATLGLAAAAASAAPGAATERQINAIKAGQSQAEVLQTLGKPSYTPNWADGSHSLVYYVSDAHDHSTRAYIDVGRDNKVLDVQFGDDGEDN</sequence>
<keyword evidence="6" id="KW-1185">Reference proteome</keyword>
<evidence type="ECO:0000256" key="2">
    <source>
        <dbReference type="ARBA" id="ARBA00023136"/>
    </source>
</evidence>
<keyword evidence="2" id="KW-0472">Membrane</keyword>
<evidence type="ECO:0000256" key="3">
    <source>
        <dbReference type="SAM" id="SignalP"/>
    </source>
</evidence>
<keyword evidence="1 3" id="KW-0732">Signal</keyword>
<feature type="domain" description="Outer membrane protein assembly factor BamE" evidence="4">
    <location>
        <begin position="27"/>
        <end position="96"/>
    </location>
</feature>
<evidence type="ECO:0000259" key="4">
    <source>
        <dbReference type="Pfam" id="PF04355"/>
    </source>
</evidence>
<organism evidence="5 6">
    <name type="scientific">Uliginosibacterium paludis</name>
    <dbReference type="NCBI Taxonomy" id="1615952"/>
    <lineage>
        <taxon>Bacteria</taxon>
        <taxon>Pseudomonadati</taxon>
        <taxon>Pseudomonadota</taxon>
        <taxon>Betaproteobacteria</taxon>
        <taxon>Rhodocyclales</taxon>
        <taxon>Zoogloeaceae</taxon>
        <taxon>Uliginosibacterium</taxon>
    </lineage>
</organism>
<dbReference type="Pfam" id="PF04355">
    <property type="entry name" value="BamE"/>
    <property type="match status" value="1"/>
</dbReference>
<feature type="signal peptide" evidence="3">
    <location>
        <begin position="1"/>
        <end position="21"/>
    </location>
</feature>
<gene>
    <name evidence="5" type="primary">bamE</name>
    <name evidence="5" type="ORF">ABVT11_07670</name>
</gene>
<evidence type="ECO:0000313" key="5">
    <source>
        <dbReference type="EMBL" id="MET1489702.1"/>
    </source>
</evidence>
<name>A0ABV2CPK6_9RHOO</name>